<dbReference type="PRINTS" id="PR00413">
    <property type="entry name" value="HADHALOGNASE"/>
</dbReference>
<evidence type="ECO:0000256" key="3">
    <source>
        <dbReference type="ARBA" id="ARBA00004818"/>
    </source>
</evidence>
<feature type="active site" description="Nucleophile" evidence="10">
    <location>
        <position position="14"/>
    </location>
</feature>
<proteinExistence type="inferred from homology"/>
<comment type="caution">
    <text evidence="11">The sequence shown here is derived from an EMBL/GenBank/DDBJ whole genome shotgun (WGS) entry which is preliminary data.</text>
</comment>
<name>A0A498BRX1_9GAMM</name>
<dbReference type="SUPFAM" id="SSF56784">
    <property type="entry name" value="HAD-like"/>
    <property type="match status" value="1"/>
</dbReference>
<evidence type="ECO:0000256" key="2">
    <source>
        <dbReference type="ARBA" id="ARBA00001946"/>
    </source>
</evidence>
<evidence type="ECO:0000256" key="9">
    <source>
        <dbReference type="ARBA" id="ARBA00023277"/>
    </source>
</evidence>
<dbReference type="InterPro" id="IPR050155">
    <property type="entry name" value="HAD-like_hydrolase_sf"/>
</dbReference>
<dbReference type="Gene3D" id="1.10.150.240">
    <property type="entry name" value="Putative phosphatase, domain 2"/>
    <property type="match status" value="1"/>
</dbReference>
<dbReference type="FunFam" id="3.40.50.1000:FF:000022">
    <property type="entry name" value="Phosphoglycolate phosphatase"/>
    <property type="match status" value="1"/>
</dbReference>
<dbReference type="EMBL" id="RCDA01000008">
    <property type="protein sequence ID" value="RLK46292.1"/>
    <property type="molecule type" value="Genomic_DNA"/>
</dbReference>
<dbReference type="PANTHER" id="PTHR43434">
    <property type="entry name" value="PHOSPHOGLYCOLATE PHOSPHATASE"/>
    <property type="match status" value="1"/>
</dbReference>
<dbReference type="SFLD" id="SFLDG01135">
    <property type="entry name" value="C1.5.6:_HAD__Beta-PGM__Phospha"/>
    <property type="match status" value="1"/>
</dbReference>
<dbReference type="Proteomes" id="UP000275461">
    <property type="component" value="Unassembled WGS sequence"/>
</dbReference>
<dbReference type="InterPro" id="IPR036412">
    <property type="entry name" value="HAD-like_sf"/>
</dbReference>
<sequence>MKADFSKVRAVLYDLDGTLVDSAPDLAVAVNRVLADRGQPAREEAEIRRWVGNGARRLIMRALTGEHHGDPGDEHTDPALEQFFQYYGERVAERSRLYPGVSEGLAGVAELGLAQAVVTNKPRRFAEPLLEALGVRDYMATVVGGDCAPVKKPDPAPLRLALERLGVEPSQALMVGDSAVDVGAARNTGMKVVCVPYGYNAGNAIEDAFPDLMLHSLAELPGMLRSRAA</sequence>
<evidence type="ECO:0000256" key="8">
    <source>
        <dbReference type="ARBA" id="ARBA00022842"/>
    </source>
</evidence>
<evidence type="ECO:0000256" key="6">
    <source>
        <dbReference type="ARBA" id="ARBA00022723"/>
    </source>
</evidence>
<keyword evidence="6 10" id="KW-0479">Metal-binding</keyword>
<evidence type="ECO:0000256" key="10">
    <source>
        <dbReference type="HAMAP-Rule" id="MF_00495"/>
    </source>
</evidence>
<dbReference type="InterPro" id="IPR023198">
    <property type="entry name" value="PGP-like_dom2"/>
</dbReference>
<comment type="pathway">
    <text evidence="3 10">Organic acid metabolism; glycolate biosynthesis; glycolate from 2-phosphoglycolate: step 1/1.</text>
</comment>
<evidence type="ECO:0000313" key="12">
    <source>
        <dbReference type="Proteomes" id="UP000275461"/>
    </source>
</evidence>
<feature type="binding site" evidence="10">
    <location>
        <position position="177"/>
    </location>
    <ligand>
        <name>Mg(2+)</name>
        <dbReference type="ChEBI" id="CHEBI:18420"/>
    </ligand>
</feature>
<dbReference type="InterPro" id="IPR006439">
    <property type="entry name" value="HAD-SF_hydro_IA"/>
</dbReference>
<dbReference type="UniPathway" id="UPA00865">
    <property type="reaction ID" value="UER00834"/>
</dbReference>
<dbReference type="GO" id="GO:0006281">
    <property type="term" value="P:DNA repair"/>
    <property type="evidence" value="ECO:0007669"/>
    <property type="project" value="TreeGrafter"/>
</dbReference>
<dbReference type="HAMAP" id="MF_00495">
    <property type="entry name" value="GPH_hydrolase_bact"/>
    <property type="match status" value="1"/>
</dbReference>
<accession>A0A498BRX1</accession>
<dbReference type="NCBIfam" id="TIGR01549">
    <property type="entry name" value="HAD-SF-IA-v1"/>
    <property type="match status" value="1"/>
</dbReference>
<keyword evidence="7 10" id="KW-0378">Hydrolase</keyword>
<evidence type="ECO:0000256" key="1">
    <source>
        <dbReference type="ARBA" id="ARBA00000830"/>
    </source>
</evidence>
<protein>
    <recommendedName>
        <fullName evidence="5 10">Phosphoglycolate phosphatase</fullName>
        <shortName evidence="10">PGP</shortName>
        <shortName evidence="10">PGPase</shortName>
        <ecNumber evidence="5 10">3.1.3.18</ecNumber>
    </recommendedName>
</protein>
<dbReference type="EC" id="3.1.3.18" evidence="5 10"/>
<dbReference type="NCBIfam" id="TIGR01509">
    <property type="entry name" value="HAD-SF-IA-v3"/>
    <property type="match status" value="1"/>
</dbReference>
<evidence type="ECO:0000256" key="7">
    <source>
        <dbReference type="ARBA" id="ARBA00022801"/>
    </source>
</evidence>
<organism evidence="11 12">
    <name type="scientific">Alkalispirillum mobile</name>
    <dbReference type="NCBI Taxonomy" id="85925"/>
    <lineage>
        <taxon>Bacteria</taxon>
        <taxon>Pseudomonadati</taxon>
        <taxon>Pseudomonadota</taxon>
        <taxon>Gammaproteobacteria</taxon>
        <taxon>Chromatiales</taxon>
        <taxon>Ectothiorhodospiraceae</taxon>
        <taxon>Alkalispirillum</taxon>
    </lineage>
</organism>
<feature type="binding site" evidence="10">
    <location>
        <position position="14"/>
    </location>
    <ligand>
        <name>Mg(2+)</name>
        <dbReference type="ChEBI" id="CHEBI:18420"/>
    </ligand>
</feature>
<keyword evidence="9 10" id="KW-0119">Carbohydrate metabolism</keyword>
<dbReference type="Gene3D" id="3.40.50.1000">
    <property type="entry name" value="HAD superfamily/HAD-like"/>
    <property type="match status" value="1"/>
</dbReference>
<keyword evidence="8 10" id="KW-0460">Magnesium</keyword>
<dbReference type="NCBIfam" id="NF009695">
    <property type="entry name" value="PRK13222.1-2"/>
    <property type="match status" value="1"/>
</dbReference>
<dbReference type="InterPro" id="IPR041492">
    <property type="entry name" value="HAD_2"/>
</dbReference>
<dbReference type="GO" id="GO:0005829">
    <property type="term" value="C:cytosol"/>
    <property type="evidence" value="ECO:0007669"/>
    <property type="project" value="TreeGrafter"/>
</dbReference>
<dbReference type="InterPro" id="IPR037512">
    <property type="entry name" value="PGPase_prok"/>
</dbReference>
<dbReference type="RefSeq" id="WP_121443237.1">
    <property type="nucleotide sequence ID" value="NZ_RCDA01000008.1"/>
</dbReference>
<keyword evidence="12" id="KW-1185">Reference proteome</keyword>
<comment type="cofactor">
    <cofactor evidence="2 10">
        <name>Mg(2+)</name>
        <dbReference type="ChEBI" id="CHEBI:18420"/>
    </cofactor>
</comment>
<dbReference type="GO" id="GO:0005975">
    <property type="term" value="P:carbohydrate metabolic process"/>
    <property type="evidence" value="ECO:0007669"/>
    <property type="project" value="InterPro"/>
</dbReference>
<dbReference type="SFLD" id="SFLDG01129">
    <property type="entry name" value="C1.5:_HAD__Beta-PGM__Phosphata"/>
    <property type="match status" value="1"/>
</dbReference>
<evidence type="ECO:0000313" key="11">
    <source>
        <dbReference type="EMBL" id="RLK46292.1"/>
    </source>
</evidence>
<dbReference type="NCBIfam" id="TIGR01449">
    <property type="entry name" value="PGP_bact"/>
    <property type="match status" value="1"/>
</dbReference>
<dbReference type="GO" id="GO:0008967">
    <property type="term" value="F:phosphoglycolate phosphatase activity"/>
    <property type="evidence" value="ECO:0007669"/>
    <property type="project" value="UniProtKB-UniRule"/>
</dbReference>
<comment type="function">
    <text evidence="10">Specifically catalyzes the dephosphorylation of 2-phosphoglycolate. Is involved in the dissimilation of the intracellular 2-phosphoglycolate formed during the DNA repair of 3'-phosphoglycolate ends, a major class of DNA lesions induced by oxidative stress.</text>
</comment>
<evidence type="ECO:0000256" key="5">
    <source>
        <dbReference type="ARBA" id="ARBA00013078"/>
    </source>
</evidence>
<dbReference type="Pfam" id="PF13419">
    <property type="entry name" value="HAD_2"/>
    <property type="match status" value="1"/>
</dbReference>
<dbReference type="SFLD" id="SFLDS00003">
    <property type="entry name" value="Haloacid_Dehalogenase"/>
    <property type="match status" value="1"/>
</dbReference>
<gene>
    <name evidence="11" type="ORF">DFR31_2740</name>
</gene>
<dbReference type="OrthoDB" id="9776368at2"/>
<dbReference type="InterPro" id="IPR023214">
    <property type="entry name" value="HAD_sf"/>
</dbReference>
<dbReference type="GO" id="GO:0046872">
    <property type="term" value="F:metal ion binding"/>
    <property type="evidence" value="ECO:0007669"/>
    <property type="project" value="UniProtKB-KW"/>
</dbReference>
<reference evidence="11 12" key="1">
    <citation type="submission" date="2018-10" db="EMBL/GenBank/DDBJ databases">
        <title>Genomic Encyclopedia of Type Strains, Phase IV (KMG-IV): sequencing the most valuable type-strain genomes for metagenomic binning, comparative biology and taxonomic classification.</title>
        <authorList>
            <person name="Goeker M."/>
        </authorList>
    </citation>
    <scope>NUCLEOTIDE SEQUENCE [LARGE SCALE GENOMIC DNA]</scope>
    <source>
        <strain evidence="11 12">DSM 12769</strain>
    </source>
</reference>
<dbReference type="AlphaFoldDB" id="A0A498BRX1"/>
<evidence type="ECO:0000256" key="4">
    <source>
        <dbReference type="ARBA" id="ARBA00006171"/>
    </source>
</evidence>
<dbReference type="CDD" id="cd16417">
    <property type="entry name" value="HAD_PGPase"/>
    <property type="match status" value="1"/>
</dbReference>
<comment type="similarity">
    <text evidence="4 10">Belongs to the HAD-like hydrolase superfamily. CbbY/CbbZ/Gph/YieH family.</text>
</comment>
<dbReference type="PANTHER" id="PTHR43434:SF1">
    <property type="entry name" value="PHOSPHOGLYCOLATE PHOSPHATASE"/>
    <property type="match status" value="1"/>
</dbReference>
<dbReference type="GO" id="GO:0046295">
    <property type="term" value="P:glycolate biosynthetic process"/>
    <property type="evidence" value="ECO:0007669"/>
    <property type="project" value="UniProtKB-UniRule"/>
</dbReference>
<feature type="binding site" evidence="10">
    <location>
        <position position="16"/>
    </location>
    <ligand>
        <name>Mg(2+)</name>
        <dbReference type="ChEBI" id="CHEBI:18420"/>
    </ligand>
</feature>
<comment type="catalytic activity">
    <reaction evidence="1 10">
        <text>2-phosphoglycolate + H2O = glycolate + phosphate</text>
        <dbReference type="Rhea" id="RHEA:14369"/>
        <dbReference type="ChEBI" id="CHEBI:15377"/>
        <dbReference type="ChEBI" id="CHEBI:29805"/>
        <dbReference type="ChEBI" id="CHEBI:43474"/>
        <dbReference type="ChEBI" id="CHEBI:58033"/>
        <dbReference type="EC" id="3.1.3.18"/>
    </reaction>
</comment>